<dbReference type="PANTHER" id="PTHR30118:SF6">
    <property type="entry name" value="HTH-TYPE TRANSCRIPTIONAL REGULATOR LEUO"/>
    <property type="match status" value="1"/>
</dbReference>
<evidence type="ECO:0000256" key="2">
    <source>
        <dbReference type="ARBA" id="ARBA00023015"/>
    </source>
</evidence>
<dbReference type="Pfam" id="PF00126">
    <property type="entry name" value="HTH_1"/>
    <property type="match status" value="1"/>
</dbReference>
<dbReference type="Pfam" id="PF03466">
    <property type="entry name" value="LysR_substrate"/>
    <property type="match status" value="1"/>
</dbReference>
<proteinExistence type="inferred from homology"/>
<reference evidence="6 7" key="1">
    <citation type="submission" date="2019-12" db="EMBL/GenBank/DDBJ databases">
        <title>Novel species isolated from a subtropical stream in China.</title>
        <authorList>
            <person name="Lu H."/>
        </authorList>
    </citation>
    <scope>NUCLEOTIDE SEQUENCE [LARGE SCALE GENOMIC DNA]</scope>
    <source>
        <strain evidence="6 7">FT50W</strain>
    </source>
</reference>
<dbReference type="GO" id="GO:0003677">
    <property type="term" value="F:DNA binding"/>
    <property type="evidence" value="ECO:0007669"/>
    <property type="project" value="UniProtKB-KW"/>
</dbReference>
<comment type="similarity">
    <text evidence="1">Belongs to the LysR transcriptional regulatory family.</text>
</comment>
<keyword evidence="4" id="KW-0804">Transcription</keyword>
<name>A0A6L8ML45_9BURK</name>
<dbReference type="InterPro" id="IPR005119">
    <property type="entry name" value="LysR_subst-bd"/>
</dbReference>
<dbReference type="InterPro" id="IPR000847">
    <property type="entry name" value="LysR_HTH_N"/>
</dbReference>
<keyword evidence="2" id="KW-0805">Transcription regulation</keyword>
<accession>A0A6L8ML45</accession>
<organism evidence="6 7">
    <name type="scientific">Duganella lactea</name>
    <dbReference type="NCBI Taxonomy" id="2692173"/>
    <lineage>
        <taxon>Bacteria</taxon>
        <taxon>Pseudomonadati</taxon>
        <taxon>Pseudomonadota</taxon>
        <taxon>Betaproteobacteria</taxon>
        <taxon>Burkholderiales</taxon>
        <taxon>Oxalobacteraceae</taxon>
        <taxon>Telluria group</taxon>
        <taxon>Duganella</taxon>
    </lineage>
</organism>
<feature type="domain" description="HTH lysR-type" evidence="5">
    <location>
        <begin position="11"/>
        <end position="68"/>
    </location>
</feature>
<evidence type="ECO:0000256" key="3">
    <source>
        <dbReference type="ARBA" id="ARBA00023125"/>
    </source>
</evidence>
<dbReference type="AlphaFoldDB" id="A0A6L8ML45"/>
<comment type="caution">
    <text evidence="6">The sequence shown here is derived from an EMBL/GenBank/DDBJ whole genome shotgun (WGS) entry which is preliminary data.</text>
</comment>
<evidence type="ECO:0000259" key="5">
    <source>
        <dbReference type="PROSITE" id="PS50931"/>
    </source>
</evidence>
<dbReference type="Gene3D" id="3.40.190.10">
    <property type="entry name" value="Periplasmic binding protein-like II"/>
    <property type="match status" value="2"/>
</dbReference>
<evidence type="ECO:0000313" key="6">
    <source>
        <dbReference type="EMBL" id="MYM83384.1"/>
    </source>
</evidence>
<sequence>MNVQSMRFNRLDLNLLIGLDVLLNECNITRAAGRLCLSQSTVSGILARLREYFGDDLLVQSGRAMVPTPLALSLMEPVRDILTRIKQTVETVTEFNPETTLRHFRLVASDYFSSVVMTRLVAQLNQIAPFVTVEILQLTDRSMLQLERGEIDMVVLPERYLSRSMPSETLCSDHFSCIAWDRNLEVGAQLSESDYLRLGHVVTSFGSHQEFAFDEFFFRSVGLSRRIEVTCAAFNLLPQFVVNTQRIATLQTTLARQLAHHYPIRVMDLPVAVPPLVECMQWHASKHNEPAHIWLRSMLRQVAKAAGDAPAATASEPVLAGD</sequence>
<evidence type="ECO:0000313" key="7">
    <source>
        <dbReference type="Proteomes" id="UP000474565"/>
    </source>
</evidence>
<dbReference type="SUPFAM" id="SSF46785">
    <property type="entry name" value="Winged helix' DNA-binding domain"/>
    <property type="match status" value="1"/>
</dbReference>
<dbReference type="InterPro" id="IPR036388">
    <property type="entry name" value="WH-like_DNA-bd_sf"/>
</dbReference>
<keyword evidence="3" id="KW-0238">DNA-binding</keyword>
<dbReference type="EMBL" id="WWCP01000018">
    <property type="protein sequence ID" value="MYM83384.1"/>
    <property type="molecule type" value="Genomic_DNA"/>
</dbReference>
<evidence type="ECO:0000256" key="1">
    <source>
        <dbReference type="ARBA" id="ARBA00009437"/>
    </source>
</evidence>
<dbReference type="PROSITE" id="PS50931">
    <property type="entry name" value="HTH_LYSR"/>
    <property type="match status" value="1"/>
</dbReference>
<dbReference type="PANTHER" id="PTHR30118">
    <property type="entry name" value="HTH-TYPE TRANSCRIPTIONAL REGULATOR LEUO-RELATED"/>
    <property type="match status" value="1"/>
</dbReference>
<gene>
    <name evidence="6" type="ORF">GTP44_15660</name>
</gene>
<evidence type="ECO:0000256" key="4">
    <source>
        <dbReference type="ARBA" id="ARBA00023163"/>
    </source>
</evidence>
<protein>
    <submittedName>
        <fullName evidence="6">LysR family transcriptional regulator</fullName>
    </submittedName>
</protein>
<dbReference type="Gene3D" id="1.10.10.10">
    <property type="entry name" value="Winged helix-like DNA-binding domain superfamily/Winged helix DNA-binding domain"/>
    <property type="match status" value="1"/>
</dbReference>
<dbReference type="RefSeq" id="WP_161020163.1">
    <property type="nucleotide sequence ID" value="NZ_WWCP01000018.1"/>
</dbReference>
<dbReference type="SUPFAM" id="SSF53850">
    <property type="entry name" value="Periplasmic binding protein-like II"/>
    <property type="match status" value="1"/>
</dbReference>
<dbReference type="InterPro" id="IPR036390">
    <property type="entry name" value="WH_DNA-bd_sf"/>
</dbReference>
<dbReference type="InterPro" id="IPR050389">
    <property type="entry name" value="LysR-type_TF"/>
</dbReference>
<dbReference type="GO" id="GO:0003700">
    <property type="term" value="F:DNA-binding transcription factor activity"/>
    <property type="evidence" value="ECO:0007669"/>
    <property type="project" value="InterPro"/>
</dbReference>
<dbReference type="Proteomes" id="UP000474565">
    <property type="component" value="Unassembled WGS sequence"/>
</dbReference>